<evidence type="ECO:0000313" key="3">
    <source>
        <dbReference type="Proteomes" id="UP000015241"/>
    </source>
</evidence>
<evidence type="ECO:0000256" key="1">
    <source>
        <dbReference type="SAM" id="MobiDB-lite"/>
    </source>
</evidence>
<protein>
    <recommendedName>
        <fullName evidence="4">Protein kinase domain-containing protein</fullName>
    </recommendedName>
</protein>
<sequence length="336" mass="37965">MFSTLTLTGALFPDPITLPRHESFPARQTDFTVGMRRERPDWSARQVPQNGHHLTLEVGERIGCGRTGFVHAVQVTSIKPGQLEGDNSISVQPTSTNRLELCIKIAHLSRCRSLAREAWTYEQLPEGTFQGVITPRCYGFFTTRIPSEGSPPLVWSQDECAICSDEWPDRCKGAQTAIVDPTHDDPLPDEMSTRVDPSESPGGRELSPWLAWRPNPAAPLLSVLVMARGGRAYNYKDDCDEATGRRRSQEIDLILDDLSSARILHQDLRMPNVIRAPPDTETCPTHHHVHQWNIVDLSRANVDVKDDNEARHDFITELQRTLYKDDYFRVGFPEDM</sequence>
<evidence type="ECO:0008006" key="4">
    <source>
        <dbReference type="Google" id="ProtNLM"/>
    </source>
</evidence>
<feature type="region of interest" description="Disordered" evidence="1">
    <location>
        <begin position="179"/>
        <end position="208"/>
    </location>
</feature>
<accession>S8E9W6</accession>
<dbReference type="Proteomes" id="UP000015241">
    <property type="component" value="Unassembled WGS sequence"/>
</dbReference>
<reference evidence="2 3" key="1">
    <citation type="journal article" date="2012" name="Science">
        <title>The Paleozoic origin of enzymatic lignin decomposition reconstructed from 31 fungal genomes.</title>
        <authorList>
            <person name="Floudas D."/>
            <person name="Binder M."/>
            <person name="Riley R."/>
            <person name="Barry K."/>
            <person name="Blanchette R.A."/>
            <person name="Henrissat B."/>
            <person name="Martinez A.T."/>
            <person name="Otillar R."/>
            <person name="Spatafora J.W."/>
            <person name="Yadav J.S."/>
            <person name="Aerts A."/>
            <person name="Benoit I."/>
            <person name="Boyd A."/>
            <person name="Carlson A."/>
            <person name="Copeland A."/>
            <person name="Coutinho P.M."/>
            <person name="de Vries R.P."/>
            <person name="Ferreira P."/>
            <person name="Findley K."/>
            <person name="Foster B."/>
            <person name="Gaskell J."/>
            <person name="Glotzer D."/>
            <person name="Gorecki P."/>
            <person name="Heitman J."/>
            <person name="Hesse C."/>
            <person name="Hori C."/>
            <person name="Igarashi K."/>
            <person name="Jurgens J.A."/>
            <person name="Kallen N."/>
            <person name="Kersten P."/>
            <person name="Kohler A."/>
            <person name="Kuees U."/>
            <person name="Kumar T.K.A."/>
            <person name="Kuo A."/>
            <person name="LaButti K."/>
            <person name="Larrondo L.F."/>
            <person name="Lindquist E."/>
            <person name="Ling A."/>
            <person name="Lombard V."/>
            <person name="Lucas S."/>
            <person name="Lundell T."/>
            <person name="Martin R."/>
            <person name="McLaughlin D.J."/>
            <person name="Morgenstern I."/>
            <person name="Morin E."/>
            <person name="Murat C."/>
            <person name="Nagy L.G."/>
            <person name="Nolan M."/>
            <person name="Ohm R.A."/>
            <person name="Patyshakuliyeva A."/>
            <person name="Rokas A."/>
            <person name="Ruiz-Duenas F.J."/>
            <person name="Sabat G."/>
            <person name="Salamov A."/>
            <person name="Samejima M."/>
            <person name="Schmutz J."/>
            <person name="Slot J.C."/>
            <person name="St John F."/>
            <person name="Stenlid J."/>
            <person name="Sun H."/>
            <person name="Sun S."/>
            <person name="Syed K."/>
            <person name="Tsang A."/>
            <person name="Wiebenga A."/>
            <person name="Young D."/>
            <person name="Pisabarro A."/>
            <person name="Eastwood D.C."/>
            <person name="Martin F."/>
            <person name="Cullen D."/>
            <person name="Grigoriev I.V."/>
            <person name="Hibbett D.S."/>
        </authorList>
    </citation>
    <scope>NUCLEOTIDE SEQUENCE</scope>
    <source>
        <strain evidence="3">FP-58527</strain>
    </source>
</reference>
<evidence type="ECO:0000313" key="2">
    <source>
        <dbReference type="EMBL" id="EPT00099.1"/>
    </source>
</evidence>
<keyword evidence="3" id="KW-1185">Reference proteome</keyword>
<dbReference type="InParanoid" id="S8E9W6"/>
<feature type="compositionally biased region" description="Basic and acidic residues" evidence="1">
    <location>
        <begin position="181"/>
        <end position="197"/>
    </location>
</feature>
<organism evidence="2 3">
    <name type="scientific">Fomitopsis schrenkii</name>
    <name type="common">Brown rot fungus</name>
    <dbReference type="NCBI Taxonomy" id="2126942"/>
    <lineage>
        <taxon>Eukaryota</taxon>
        <taxon>Fungi</taxon>
        <taxon>Dikarya</taxon>
        <taxon>Basidiomycota</taxon>
        <taxon>Agaricomycotina</taxon>
        <taxon>Agaricomycetes</taxon>
        <taxon>Polyporales</taxon>
        <taxon>Fomitopsis</taxon>
    </lineage>
</organism>
<dbReference type="AlphaFoldDB" id="S8E9W6"/>
<dbReference type="eggNOG" id="ENOG502SV4Q">
    <property type="taxonomic scope" value="Eukaryota"/>
</dbReference>
<name>S8E9W6_FOMSC</name>
<dbReference type="EMBL" id="KE504151">
    <property type="protein sequence ID" value="EPT00099.1"/>
    <property type="molecule type" value="Genomic_DNA"/>
</dbReference>
<gene>
    <name evidence="2" type="ORF">FOMPIDRAFT_57592</name>
</gene>
<dbReference type="OrthoDB" id="2792339at2759"/>
<proteinExistence type="predicted"/>
<dbReference type="HOGENOM" id="CLU_052197_0_0_1"/>